<evidence type="ECO:0000313" key="1">
    <source>
        <dbReference type="EMBL" id="CAG8436848.1"/>
    </source>
</evidence>
<dbReference type="EMBL" id="CAJVPM010000147">
    <property type="protein sequence ID" value="CAG8436848.1"/>
    <property type="molecule type" value="Genomic_DNA"/>
</dbReference>
<evidence type="ECO:0000313" key="2">
    <source>
        <dbReference type="Proteomes" id="UP000789860"/>
    </source>
</evidence>
<keyword evidence="2" id="KW-1185">Reference proteome</keyword>
<reference evidence="1" key="1">
    <citation type="submission" date="2021-06" db="EMBL/GenBank/DDBJ databases">
        <authorList>
            <person name="Kallberg Y."/>
            <person name="Tangrot J."/>
            <person name="Rosling A."/>
        </authorList>
    </citation>
    <scope>NUCLEOTIDE SEQUENCE</scope>
    <source>
        <strain evidence="1">AU212A</strain>
    </source>
</reference>
<gene>
    <name evidence="1" type="ORF">SCALOS_LOCUS320</name>
</gene>
<protein>
    <submittedName>
        <fullName evidence="1">1536_t:CDS:1</fullName>
    </submittedName>
</protein>
<sequence length="152" mass="17507">MSDNEIISAKCKNNAKKTVLKKLQKILSGKQKKELCQLAQNNPNFTHQELAKKFEIGQSTCYYHKLLLQNRIAVFDETNLTNELPDPVTIYDAIQFVVQAWNNVSENTIIHLWQKTGIIPLIEIDKYLNTEVSAKINNDNEETELENLISQF</sequence>
<dbReference type="Proteomes" id="UP000789860">
    <property type="component" value="Unassembled WGS sequence"/>
</dbReference>
<name>A0ACA9JUK9_9GLOM</name>
<organism evidence="1 2">
    <name type="scientific">Scutellospora calospora</name>
    <dbReference type="NCBI Taxonomy" id="85575"/>
    <lineage>
        <taxon>Eukaryota</taxon>
        <taxon>Fungi</taxon>
        <taxon>Fungi incertae sedis</taxon>
        <taxon>Mucoromycota</taxon>
        <taxon>Glomeromycotina</taxon>
        <taxon>Glomeromycetes</taxon>
        <taxon>Diversisporales</taxon>
        <taxon>Gigasporaceae</taxon>
        <taxon>Scutellospora</taxon>
    </lineage>
</organism>
<proteinExistence type="predicted"/>
<accession>A0ACA9JUK9</accession>
<comment type="caution">
    <text evidence="1">The sequence shown here is derived from an EMBL/GenBank/DDBJ whole genome shotgun (WGS) entry which is preliminary data.</text>
</comment>